<protein>
    <submittedName>
        <fullName evidence="1">Uncharacterized protein</fullName>
    </submittedName>
</protein>
<dbReference type="Proteomes" id="UP000608579">
    <property type="component" value="Unassembled WGS sequence"/>
</dbReference>
<comment type="caution">
    <text evidence="1">The sequence shown here is derived from an EMBL/GenBank/DDBJ whole genome shotgun (WGS) entry which is preliminary data.</text>
</comment>
<evidence type="ECO:0000313" key="1">
    <source>
        <dbReference type="EMBL" id="HIQ30425.1"/>
    </source>
</evidence>
<evidence type="ECO:0000313" key="2">
    <source>
        <dbReference type="Proteomes" id="UP000608579"/>
    </source>
</evidence>
<proteinExistence type="predicted"/>
<name>A0A833ED36_CALS0</name>
<dbReference type="EMBL" id="DQVM01000150">
    <property type="protein sequence ID" value="HIQ30425.1"/>
    <property type="molecule type" value="Genomic_DNA"/>
</dbReference>
<organism evidence="1 2">
    <name type="scientific">Caldiarchaeum subterraneum</name>
    <dbReference type="NCBI Taxonomy" id="311458"/>
    <lineage>
        <taxon>Archaea</taxon>
        <taxon>Nitrososphaerota</taxon>
        <taxon>Candidatus Caldarchaeales</taxon>
        <taxon>Candidatus Caldarchaeaceae</taxon>
        <taxon>Candidatus Caldarchaeum</taxon>
    </lineage>
</organism>
<sequence>MQRKTIETSAILLFSLILAILLLTNFTAVSPLATKAEVEQEQLLEITDAKANLVELIIKVEHKMGDFSKPVDKMLVRIGDRVTITNKDGVAVFLVSPMVYTVTVSSPENKLPTWSGEIPVSASKTLLSLTYTELRAEITRIDSLIDYENETTMVTLSVILPSYKQQENHRIYAGSPVLYYIDDSYKPRVALYNHIYAAEEYTGQYIGTFNPVTPKGVNSSYTTTQNINDIAMLILTSKSYLPVFFVESVVVEVRVNE</sequence>
<accession>A0A833ED36</accession>
<dbReference type="AlphaFoldDB" id="A0A833ED36"/>
<gene>
    <name evidence="1" type="ORF">EYH45_07690</name>
</gene>
<reference evidence="1" key="1">
    <citation type="journal article" date="2020" name="ISME J.">
        <title>Gammaproteobacteria mediating utilization of methyl-, sulfur- and petroleum organic compounds in deep ocean hydrothermal plumes.</title>
        <authorList>
            <person name="Zhou Z."/>
            <person name="Liu Y."/>
            <person name="Pan J."/>
            <person name="Cron B.R."/>
            <person name="Toner B.M."/>
            <person name="Anantharaman K."/>
            <person name="Breier J.A."/>
            <person name="Dick G.J."/>
            <person name="Li M."/>
        </authorList>
    </citation>
    <scope>NUCLEOTIDE SEQUENCE</scope>
    <source>
        <strain evidence="1">SZUA-1515</strain>
    </source>
</reference>